<dbReference type="InterPro" id="IPR000719">
    <property type="entry name" value="Prot_kinase_dom"/>
</dbReference>
<evidence type="ECO:0000256" key="8">
    <source>
        <dbReference type="ARBA" id="ARBA00023170"/>
    </source>
</evidence>
<keyword evidence="2" id="KW-0433">Leucine-rich repeat</keyword>
<dbReference type="InterPro" id="IPR003591">
    <property type="entry name" value="Leu-rich_rpt_typical-subtyp"/>
</dbReference>
<accession>A0AAV8QMA2</accession>
<feature type="compositionally biased region" description="Polar residues" evidence="10">
    <location>
        <begin position="466"/>
        <end position="475"/>
    </location>
</feature>
<evidence type="ECO:0000259" key="13">
    <source>
        <dbReference type="PROSITE" id="PS50011"/>
    </source>
</evidence>
<keyword evidence="3 11" id="KW-0812">Transmembrane</keyword>
<keyword evidence="4 12" id="KW-0732">Signal</keyword>
<feature type="chain" id="PRO_5043395475" description="Protein kinase domain-containing protein" evidence="12">
    <location>
        <begin position="32"/>
        <end position="822"/>
    </location>
</feature>
<keyword evidence="6 11" id="KW-1133">Transmembrane helix</keyword>
<organism evidence="14 15">
    <name type="scientific">Ensete ventricosum</name>
    <name type="common">Abyssinian banana</name>
    <name type="synonym">Musa ensete</name>
    <dbReference type="NCBI Taxonomy" id="4639"/>
    <lineage>
        <taxon>Eukaryota</taxon>
        <taxon>Viridiplantae</taxon>
        <taxon>Streptophyta</taxon>
        <taxon>Embryophyta</taxon>
        <taxon>Tracheophyta</taxon>
        <taxon>Spermatophyta</taxon>
        <taxon>Magnoliopsida</taxon>
        <taxon>Liliopsida</taxon>
        <taxon>Zingiberales</taxon>
        <taxon>Musaceae</taxon>
        <taxon>Ensete</taxon>
    </lineage>
</organism>
<evidence type="ECO:0000256" key="6">
    <source>
        <dbReference type="ARBA" id="ARBA00022989"/>
    </source>
</evidence>
<reference evidence="14 15" key="1">
    <citation type="submission" date="2022-12" db="EMBL/GenBank/DDBJ databases">
        <title>Chromosome-scale assembly of the Ensete ventricosum genome.</title>
        <authorList>
            <person name="Dussert Y."/>
            <person name="Stocks J."/>
            <person name="Wendawek A."/>
            <person name="Woldeyes F."/>
            <person name="Nichols R.A."/>
            <person name="Borrell J.S."/>
        </authorList>
    </citation>
    <scope>NUCLEOTIDE SEQUENCE [LARGE SCALE GENOMIC DNA]</scope>
    <source>
        <strain evidence="15">cv. Maze</strain>
        <tissue evidence="14">Seeds</tissue>
    </source>
</reference>
<dbReference type="InterPro" id="IPR052422">
    <property type="entry name" value="Auxin_Ser/Thr_Kinase"/>
</dbReference>
<evidence type="ECO:0000256" key="10">
    <source>
        <dbReference type="SAM" id="MobiDB-lite"/>
    </source>
</evidence>
<dbReference type="Pfam" id="PF08263">
    <property type="entry name" value="LRRNT_2"/>
    <property type="match status" value="2"/>
</dbReference>
<evidence type="ECO:0000313" key="14">
    <source>
        <dbReference type="EMBL" id="KAJ8476287.1"/>
    </source>
</evidence>
<dbReference type="SMART" id="SM00369">
    <property type="entry name" value="LRR_TYP"/>
    <property type="match status" value="5"/>
</dbReference>
<dbReference type="PANTHER" id="PTHR47986">
    <property type="entry name" value="OSJNBA0070M12.3 PROTEIN"/>
    <property type="match status" value="1"/>
</dbReference>
<dbReference type="Pfam" id="PF13855">
    <property type="entry name" value="LRR_8"/>
    <property type="match status" value="1"/>
</dbReference>
<keyword evidence="9" id="KW-0325">Glycoprotein</keyword>
<evidence type="ECO:0000256" key="7">
    <source>
        <dbReference type="ARBA" id="ARBA00023136"/>
    </source>
</evidence>
<dbReference type="PANTHER" id="PTHR47986:SF29">
    <property type="entry name" value="RECEPTOR PROTEIN KINASE TMK1"/>
    <property type="match status" value="1"/>
</dbReference>
<feature type="domain" description="Protein kinase" evidence="13">
    <location>
        <begin position="486"/>
        <end position="748"/>
    </location>
</feature>
<dbReference type="SUPFAM" id="SSF56112">
    <property type="entry name" value="Protein kinase-like (PK-like)"/>
    <property type="match status" value="1"/>
</dbReference>
<dbReference type="FunFam" id="3.80.10.10:FF:000129">
    <property type="entry name" value="Leucine-rich repeat receptor-like kinase"/>
    <property type="match status" value="1"/>
</dbReference>
<dbReference type="InterPro" id="IPR001611">
    <property type="entry name" value="Leu-rich_rpt"/>
</dbReference>
<name>A0AAV8QMA2_ENSVE</name>
<dbReference type="PROSITE" id="PS50011">
    <property type="entry name" value="PROTEIN_KINASE_DOM"/>
    <property type="match status" value="1"/>
</dbReference>
<keyword evidence="5" id="KW-0677">Repeat</keyword>
<dbReference type="GO" id="GO:0005524">
    <property type="term" value="F:ATP binding"/>
    <property type="evidence" value="ECO:0007669"/>
    <property type="project" value="InterPro"/>
</dbReference>
<dbReference type="GO" id="GO:0004672">
    <property type="term" value="F:protein kinase activity"/>
    <property type="evidence" value="ECO:0007669"/>
    <property type="project" value="InterPro"/>
</dbReference>
<feature type="signal peptide" evidence="12">
    <location>
        <begin position="1"/>
        <end position="31"/>
    </location>
</feature>
<evidence type="ECO:0000256" key="5">
    <source>
        <dbReference type="ARBA" id="ARBA00022737"/>
    </source>
</evidence>
<dbReference type="InterPro" id="IPR032675">
    <property type="entry name" value="LRR_dom_sf"/>
</dbReference>
<dbReference type="SMART" id="SM00365">
    <property type="entry name" value="LRR_SD22"/>
    <property type="match status" value="3"/>
</dbReference>
<dbReference type="Pfam" id="PF00069">
    <property type="entry name" value="Pkinase"/>
    <property type="match status" value="1"/>
</dbReference>
<dbReference type="Gene3D" id="3.80.10.10">
    <property type="entry name" value="Ribonuclease Inhibitor"/>
    <property type="match status" value="2"/>
</dbReference>
<evidence type="ECO:0000256" key="3">
    <source>
        <dbReference type="ARBA" id="ARBA00022692"/>
    </source>
</evidence>
<dbReference type="FunFam" id="3.80.10.10:FF:000190">
    <property type="entry name" value="Receptor-like kinase TMK4"/>
    <property type="match status" value="1"/>
</dbReference>
<dbReference type="SUPFAM" id="SSF52058">
    <property type="entry name" value="L domain-like"/>
    <property type="match status" value="1"/>
</dbReference>
<dbReference type="InterPro" id="IPR011009">
    <property type="entry name" value="Kinase-like_dom_sf"/>
</dbReference>
<dbReference type="EMBL" id="JAQQAF010000006">
    <property type="protein sequence ID" value="KAJ8476287.1"/>
    <property type="molecule type" value="Genomic_DNA"/>
</dbReference>
<keyword evidence="15" id="KW-1185">Reference proteome</keyword>
<dbReference type="GO" id="GO:0016020">
    <property type="term" value="C:membrane"/>
    <property type="evidence" value="ECO:0007669"/>
    <property type="project" value="UniProtKB-SubCell"/>
</dbReference>
<dbReference type="AlphaFoldDB" id="A0AAV8QMA2"/>
<dbReference type="Gene3D" id="1.10.510.10">
    <property type="entry name" value="Transferase(Phosphotransferase) domain 1"/>
    <property type="match status" value="1"/>
</dbReference>
<keyword evidence="7 11" id="KW-0472">Membrane</keyword>
<evidence type="ECO:0000256" key="9">
    <source>
        <dbReference type="ARBA" id="ARBA00023180"/>
    </source>
</evidence>
<feature type="transmembrane region" description="Helical" evidence="11">
    <location>
        <begin position="497"/>
        <end position="522"/>
    </location>
</feature>
<evidence type="ECO:0000256" key="11">
    <source>
        <dbReference type="SAM" id="Phobius"/>
    </source>
</evidence>
<feature type="region of interest" description="Disordered" evidence="10">
    <location>
        <begin position="800"/>
        <end position="822"/>
    </location>
</feature>
<gene>
    <name evidence="14" type="ORF">OPV22_020014</name>
</gene>
<comment type="subcellular location">
    <subcellularLocation>
        <location evidence="1">Membrane</location>
        <topology evidence="1">Single-pass membrane protein</topology>
    </subcellularLocation>
</comment>
<keyword evidence="8" id="KW-0675">Receptor</keyword>
<evidence type="ECO:0000313" key="15">
    <source>
        <dbReference type="Proteomes" id="UP001222027"/>
    </source>
</evidence>
<proteinExistence type="predicted"/>
<evidence type="ECO:0000256" key="2">
    <source>
        <dbReference type="ARBA" id="ARBA00022614"/>
    </source>
</evidence>
<comment type="caution">
    <text evidence="14">The sequence shown here is derived from an EMBL/GenBank/DDBJ whole genome shotgun (WGS) entry which is preliminary data.</text>
</comment>
<evidence type="ECO:0000256" key="12">
    <source>
        <dbReference type="SAM" id="SignalP"/>
    </source>
</evidence>
<dbReference type="InterPro" id="IPR013210">
    <property type="entry name" value="LRR_N_plant-typ"/>
</dbReference>
<evidence type="ECO:0000256" key="1">
    <source>
        <dbReference type="ARBA" id="ARBA00004167"/>
    </source>
</evidence>
<protein>
    <recommendedName>
        <fullName evidence="13">Protein kinase domain-containing protein</fullName>
    </recommendedName>
</protein>
<feature type="region of interest" description="Disordered" evidence="10">
    <location>
        <begin position="458"/>
        <end position="490"/>
    </location>
</feature>
<dbReference type="Proteomes" id="UP001222027">
    <property type="component" value="Unassembled WGS sequence"/>
</dbReference>
<dbReference type="Pfam" id="PF00560">
    <property type="entry name" value="LRR_1"/>
    <property type="match status" value="3"/>
</dbReference>
<sequence length="822" mass="86778">MADRPVALFLPTAAHVLLLLLLADAASRSAADTNPGDLASMQALATALGADEALDWSASADPCTAWVGVACSDGRVTAIQVGNRSLAGSLTADVRNLTSLVRLELQYNRLAGPLPSLAGLASLQVILLHGNLFSSIPPDFFSGLSSLQAVFLDYNPLAAWSLPASLSDAAALVNFSANSANVSGPLPDFLATAFPGLDHLGLAFNFLSGPVASAFAAAPFRSLWLNNQLGPSRLNGGIAFVENMTALEELWLQSNDFSGPLPDFSGLTNLRNLELRDNQLTGVVPRSLIELKSLSKVTLTNNLLQGPVPVFPDSVTVDLVPGSESFCLKSAGECDDRVTLLLFIAKSFGYPKRFAENWKGNDPCGWLGISCDADGNITVINFSRMGLNGTISPDFGSFTSLQRLLLPNNNLTGTIPSALTNLTSLKELDVSNNMLWGKIPSFSKNVLVNAVGNVNMGKDVAPPGSDSGSAPNGSDSDPAGSVDESGNSNGKASSGSVGVIVGSVIAVVTGVSLVGLVSFCYYKKKLQNSGRVQSPNTTVIHPRHSGSDQDMVKITVVGSSMNGGATASESYSQASSGPSDVHVVDAGNMVISIQVLRNVTNNFSEENILGRGGFDFGLVRLAPDGKGCSVETRLAGTFGYLAPEYAVTGRVTTKADVYSFGVILMELITGRKALDESQPEESVHLVTWFRRMQLNKDTFRKAIDPTIDLDEETFASISTVAELAGHCCAREPHQRPDMSHAVTVLASLAELWKPSDPDSEDSYGIDLDMSLPQALKKWQAFDDSSHFDGATSSFLASLDNTQTSIPTRPPGFADSFTSVDGR</sequence>
<evidence type="ECO:0000256" key="4">
    <source>
        <dbReference type="ARBA" id="ARBA00022729"/>
    </source>
</evidence>